<comment type="similarity">
    <text evidence="1">Belongs to the peptidase S49 family.</text>
</comment>
<keyword evidence="2" id="KW-0645">Protease</keyword>
<evidence type="ECO:0000259" key="7">
    <source>
        <dbReference type="Pfam" id="PF01343"/>
    </source>
</evidence>
<evidence type="ECO:0000256" key="2">
    <source>
        <dbReference type="ARBA" id="ARBA00022670"/>
    </source>
</evidence>
<dbReference type="GO" id="GO:0006508">
    <property type="term" value="P:proteolysis"/>
    <property type="evidence" value="ECO:0007669"/>
    <property type="project" value="UniProtKB-KW"/>
</dbReference>
<keyword evidence="4" id="KW-0720">Serine protease</keyword>
<dbReference type="CDD" id="cd07018">
    <property type="entry name" value="S49_SppA_67K_type"/>
    <property type="match status" value="1"/>
</dbReference>
<gene>
    <name evidence="8" type="ORF">GAYE_SCF23G4269</name>
</gene>
<keyword evidence="6" id="KW-0472">Membrane</keyword>
<keyword evidence="9" id="KW-1185">Reference proteome</keyword>
<dbReference type="InterPro" id="IPR047272">
    <property type="entry name" value="S49_SppA_C"/>
</dbReference>
<keyword evidence="6" id="KW-0812">Transmembrane</keyword>
<evidence type="ECO:0000313" key="8">
    <source>
        <dbReference type="EMBL" id="KAK4526355.1"/>
    </source>
</evidence>
<evidence type="ECO:0000256" key="3">
    <source>
        <dbReference type="ARBA" id="ARBA00022801"/>
    </source>
</evidence>
<proteinExistence type="inferred from homology"/>
<dbReference type="PANTHER" id="PTHR33209:SF1">
    <property type="entry name" value="PEPTIDASE S49 DOMAIN-CONTAINING PROTEIN"/>
    <property type="match status" value="1"/>
</dbReference>
<feature type="region of interest" description="Disordered" evidence="5">
    <location>
        <begin position="750"/>
        <end position="785"/>
    </location>
</feature>
<dbReference type="Pfam" id="PF01343">
    <property type="entry name" value="Peptidase_S49"/>
    <property type="match status" value="2"/>
</dbReference>
<dbReference type="InterPro" id="IPR029045">
    <property type="entry name" value="ClpP/crotonase-like_dom_sf"/>
</dbReference>
<keyword evidence="3" id="KW-0378">Hydrolase</keyword>
<evidence type="ECO:0000256" key="4">
    <source>
        <dbReference type="ARBA" id="ARBA00022825"/>
    </source>
</evidence>
<dbReference type="Proteomes" id="UP001300502">
    <property type="component" value="Unassembled WGS sequence"/>
</dbReference>
<dbReference type="InterPro" id="IPR002142">
    <property type="entry name" value="Peptidase_S49"/>
</dbReference>
<dbReference type="EMBL" id="JANCYU010000039">
    <property type="protein sequence ID" value="KAK4526355.1"/>
    <property type="molecule type" value="Genomic_DNA"/>
</dbReference>
<dbReference type="SUPFAM" id="SSF52096">
    <property type="entry name" value="ClpP/crotonase"/>
    <property type="match status" value="2"/>
</dbReference>
<comment type="caution">
    <text evidence="8">The sequence shown here is derived from an EMBL/GenBank/DDBJ whole genome shotgun (WGS) entry which is preliminary data.</text>
</comment>
<feature type="transmembrane region" description="Helical" evidence="6">
    <location>
        <begin position="21"/>
        <end position="43"/>
    </location>
</feature>
<feature type="domain" description="Peptidase S49" evidence="7">
    <location>
        <begin position="563"/>
        <end position="713"/>
    </location>
</feature>
<evidence type="ECO:0000313" key="9">
    <source>
        <dbReference type="Proteomes" id="UP001300502"/>
    </source>
</evidence>
<dbReference type="PANTHER" id="PTHR33209">
    <property type="entry name" value="PROTEASE 4"/>
    <property type="match status" value="1"/>
</dbReference>
<evidence type="ECO:0000256" key="1">
    <source>
        <dbReference type="ARBA" id="ARBA00008683"/>
    </source>
</evidence>
<evidence type="ECO:0000256" key="5">
    <source>
        <dbReference type="SAM" id="MobiDB-lite"/>
    </source>
</evidence>
<sequence length="888" mass="98370">MSFRRIASGTWKATKFVGRGVRTTLAVVGLATAGSLYVAHSFYRNLQNRVPQELGTGVLDLDLSNITIVEKEPSPGESLLQAAQSGGKTKPKVSVRRLVASIDKAASDPRITALIAHADDLSNSSLGLAVIKDIRDAIVRFRKISNDAKPTIFYTDTFGELMGNATSLYYLASACEDIRMQPSGSLGLVGLSADVVFIRKLLDQLGISPKVLARYEYKNAPNTFTETHLTDYQREQLEALLSSFGNKMVQDIAESRNLSAEQVLAWMNEAPFTAKESLESQLIQGLSYRNDAMKLVKEKVDAKKSLRAAARIIAVDECLSTVEQLQNAKVSSTSSNTLEAAGSFVKSCLRLLDLFPWEMNPDKASQFHYKEWMEQRLLLENLESCLQQVSQMSEEEIKEKRRKDPWLDKYLKYADTVIANASTLPFITLSNASKDTKASSSDPSFHDTKLKRVRLLDYIFEMKMEDSIASAREQVERIRKGKQQSSSTDKKDTPKVSPSSIAIVHLVGGIMRDDSSGGSKRLCSVLERAVRDDTVGAIVLRISSGGGSYVASDTIHHAVETASKVKPVIASFGDVVASGGYFSAAPCTCIVAQPTTITGSIGAFTLRFVLQEAAEKLGVSIESPVFGKHASTFAGSSLLQDWDDEMQRRANQFLDMCYEDFVGKVSQGRKLDLEHVKKIARGRIWSGVDALNIGLVDMYGGLYEAIQQAKLLGNLAKDEIPLIKEFGMKPRLSEQIAQYFGWIPSEHELPMEHDNNNDDDDNHPTKKNNNDNTNRPIRQQHDSSSSQSLWYDSSFAFLSLLHERIFSRLSYAVAHKVVPLVAGWEVSFEYYITQQIWDRTEATAFPLLSGGILLHLPLFFTNARNINNQLGNDCNPSIPENILSRPKV</sequence>
<dbReference type="Gene3D" id="3.90.226.10">
    <property type="entry name" value="2-enoyl-CoA Hydratase, Chain A, domain 1"/>
    <property type="match status" value="3"/>
</dbReference>
<accession>A0AAV9IG66</accession>
<evidence type="ECO:0000256" key="6">
    <source>
        <dbReference type="SAM" id="Phobius"/>
    </source>
</evidence>
<name>A0AAV9IG66_9RHOD</name>
<dbReference type="GO" id="GO:0008236">
    <property type="term" value="F:serine-type peptidase activity"/>
    <property type="evidence" value="ECO:0007669"/>
    <property type="project" value="UniProtKB-KW"/>
</dbReference>
<dbReference type="InterPro" id="IPR047217">
    <property type="entry name" value="S49_SppA_67K_type_N"/>
</dbReference>
<reference evidence="8 9" key="1">
    <citation type="submission" date="2022-07" db="EMBL/GenBank/DDBJ databases">
        <title>Genome-wide signatures of adaptation to extreme environments.</title>
        <authorList>
            <person name="Cho C.H."/>
            <person name="Yoon H.S."/>
        </authorList>
    </citation>
    <scope>NUCLEOTIDE SEQUENCE [LARGE SCALE GENOMIC DNA]</scope>
    <source>
        <strain evidence="8 9">108.79 E11</strain>
    </source>
</reference>
<feature type="domain" description="Peptidase S49" evidence="7">
    <location>
        <begin position="165"/>
        <end position="302"/>
    </location>
</feature>
<keyword evidence="6" id="KW-1133">Transmembrane helix</keyword>
<protein>
    <recommendedName>
        <fullName evidence="7">Peptidase S49 domain-containing protein</fullName>
    </recommendedName>
</protein>
<organism evidence="8 9">
    <name type="scientific">Galdieria yellowstonensis</name>
    <dbReference type="NCBI Taxonomy" id="3028027"/>
    <lineage>
        <taxon>Eukaryota</taxon>
        <taxon>Rhodophyta</taxon>
        <taxon>Bangiophyceae</taxon>
        <taxon>Galdieriales</taxon>
        <taxon>Galdieriaceae</taxon>
        <taxon>Galdieria</taxon>
    </lineage>
</organism>
<dbReference type="CDD" id="cd07023">
    <property type="entry name" value="S49_Sppa_N_C"/>
    <property type="match status" value="1"/>
</dbReference>
<dbReference type="AlphaFoldDB" id="A0AAV9IG66"/>
<feature type="region of interest" description="Disordered" evidence="5">
    <location>
        <begin position="473"/>
        <end position="497"/>
    </location>
</feature>